<dbReference type="GO" id="GO:0003676">
    <property type="term" value="F:nucleic acid binding"/>
    <property type="evidence" value="ECO:0007669"/>
    <property type="project" value="InterPro"/>
</dbReference>
<reference evidence="1 2" key="1">
    <citation type="journal article" date="2019" name="Sci. Rep.">
        <title>Orb-weaving spider Araneus ventricosus genome elucidates the spidroin gene catalogue.</title>
        <authorList>
            <person name="Kono N."/>
            <person name="Nakamura H."/>
            <person name="Ohtoshi R."/>
            <person name="Moran D.A.P."/>
            <person name="Shinohara A."/>
            <person name="Yoshida Y."/>
            <person name="Fujiwara M."/>
            <person name="Mori M."/>
            <person name="Tomita M."/>
            <person name="Arakawa K."/>
        </authorList>
    </citation>
    <scope>NUCLEOTIDE SEQUENCE [LARGE SCALE GENOMIC DNA]</scope>
</reference>
<dbReference type="PANTHER" id="PTHR47326">
    <property type="entry name" value="TRANSPOSABLE ELEMENT TC3 TRANSPOSASE-LIKE PROTEIN"/>
    <property type="match status" value="1"/>
</dbReference>
<name>A0A4Y2ABI0_ARAVE</name>
<accession>A0A4Y2ABI0</accession>
<evidence type="ECO:0000313" key="1">
    <source>
        <dbReference type="EMBL" id="GBL77128.1"/>
    </source>
</evidence>
<gene>
    <name evidence="1" type="ORF">AVEN_12763_1</name>
</gene>
<evidence type="ECO:0000313" key="2">
    <source>
        <dbReference type="Proteomes" id="UP000499080"/>
    </source>
</evidence>
<dbReference type="InterPro" id="IPR036397">
    <property type="entry name" value="RNaseH_sf"/>
</dbReference>
<dbReference type="PANTHER" id="PTHR47326:SF1">
    <property type="entry name" value="HTH PSQ-TYPE DOMAIN-CONTAINING PROTEIN"/>
    <property type="match status" value="1"/>
</dbReference>
<dbReference type="OrthoDB" id="9971063at2759"/>
<organism evidence="1 2">
    <name type="scientific">Araneus ventricosus</name>
    <name type="common">Orbweaver spider</name>
    <name type="synonym">Epeira ventricosa</name>
    <dbReference type="NCBI Taxonomy" id="182803"/>
    <lineage>
        <taxon>Eukaryota</taxon>
        <taxon>Metazoa</taxon>
        <taxon>Ecdysozoa</taxon>
        <taxon>Arthropoda</taxon>
        <taxon>Chelicerata</taxon>
        <taxon>Arachnida</taxon>
        <taxon>Araneae</taxon>
        <taxon>Araneomorphae</taxon>
        <taxon>Entelegynae</taxon>
        <taxon>Araneoidea</taxon>
        <taxon>Araneidae</taxon>
        <taxon>Araneus</taxon>
    </lineage>
</organism>
<dbReference type="Gene3D" id="3.30.420.10">
    <property type="entry name" value="Ribonuclease H-like superfamily/Ribonuclease H"/>
    <property type="match status" value="1"/>
</dbReference>
<dbReference type="EMBL" id="BGPR01000011">
    <property type="protein sequence ID" value="GBL77128.1"/>
    <property type="molecule type" value="Genomic_DNA"/>
</dbReference>
<protein>
    <submittedName>
        <fullName evidence="1">Uncharacterized protein</fullName>
    </submittedName>
</protein>
<keyword evidence="2" id="KW-1185">Reference proteome</keyword>
<dbReference type="Proteomes" id="UP000499080">
    <property type="component" value="Unassembled WGS sequence"/>
</dbReference>
<sequence>MFEHFLDTTFSDRWIGCGGPVAWPPRSPDLTPLDFFFWGYVRYKIYSREIRDVEDIRASIIAAIATVITEMQQRIWLELDYRLDILRATKGAHVEVH</sequence>
<proteinExistence type="predicted"/>
<comment type="caution">
    <text evidence="1">The sequence shown here is derived from an EMBL/GenBank/DDBJ whole genome shotgun (WGS) entry which is preliminary data.</text>
</comment>
<dbReference type="AlphaFoldDB" id="A0A4Y2ABI0"/>